<dbReference type="Proteomes" id="UP001189429">
    <property type="component" value="Unassembled WGS sequence"/>
</dbReference>
<evidence type="ECO:0000313" key="2">
    <source>
        <dbReference type="Proteomes" id="UP001189429"/>
    </source>
</evidence>
<dbReference type="EMBL" id="CAUYUJ010005469">
    <property type="protein sequence ID" value="CAK0813780.1"/>
    <property type="molecule type" value="Genomic_DNA"/>
</dbReference>
<accession>A0ABN9R4R3</accession>
<name>A0ABN9R4R3_9DINO</name>
<proteinExistence type="predicted"/>
<comment type="caution">
    <text evidence="1">The sequence shown here is derived from an EMBL/GenBank/DDBJ whole genome shotgun (WGS) entry which is preliminary data.</text>
</comment>
<protein>
    <submittedName>
        <fullName evidence="1">Uncharacterized protein</fullName>
    </submittedName>
</protein>
<keyword evidence="2" id="KW-1185">Reference proteome</keyword>
<organism evidence="1 2">
    <name type="scientific">Prorocentrum cordatum</name>
    <dbReference type="NCBI Taxonomy" id="2364126"/>
    <lineage>
        <taxon>Eukaryota</taxon>
        <taxon>Sar</taxon>
        <taxon>Alveolata</taxon>
        <taxon>Dinophyceae</taxon>
        <taxon>Prorocentrales</taxon>
        <taxon>Prorocentraceae</taxon>
        <taxon>Prorocentrum</taxon>
    </lineage>
</organism>
<feature type="non-terminal residue" evidence="1">
    <location>
        <position position="68"/>
    </location>
</feature>
<reference evidence="1" key="1">
    <citation type="submission" date="2023-10" db="EMBL/GenBank/DDBJ databases">
        <authorList>
            <person name="Chen Y."/>
            <person name="Shah S."/>
            <person name="Dougan E. K."/>
            <person name="Thang M."/>
            <person name="Chan C."/>
        </authorList>
    </citation>
    <scope>NUCLEOTIDE SEQUENCE [LARGE SCALE GENOMIC DNA]</scope>
</reference>
<sequence>EDFDAAVQQTQCWALRAVSRSLAAAGQAFVDWAQGFWKKPPGAVHRHAEGLMPDAGRIENPCITVAEK</sequence>
<evidence type="ECO:0000313" key="1">
    <source>
        <dbReference type="EMBL" id="CAK0813780.1"/>
    </source>
</evidence>
<gene>
    <name evidence="1" type="ORF">PCOR1329_LOCUS17582</name>
</gene>
<feature type="non-terminal residue" evidence="1">
    <location>
        <position position="1"/>
    </location>
</feature>